<accession>A0A543HGT7</accession>
<dbReference type="Pfam" id="PF00221">
    <property type="entry name" value="Lyase_aromatic"/>
    <property type="match status" value="1"/>
</dbReference>
<evidence type="ECO:0000256" key="5">
    <source>
        <dbReference type="ARBA" id="ARBA00049269"/>
    </source>
</evidence>
<evidence type="ECO:0000313" key="10">
    <source>
        <dbReference type="EMBL" id="TQM57497.1"/>
    </source>
</evidence>
<evidence type="ECO:0000256" key="1">
    <source>
        <dbReference type="ARBA" id="ARBA00005113"/>
    </source>
</evidence>
<dbReference type="Proteomes" id="UP000316747">
    <property type="component" value="Unassembled WGS sequence"/>
</dbReference>
<protein>
    <recommendedName>
        <fullName evidence="2 6">Histidine ammonia-lyase</fullName>
        <ecNumber evidence="2 6">4.3.1.3</ecNumber>
    </recommendedName>
</protein>
<dbReference type="EC" id="4.3.1.3" evidence="2 6"/>
<dbReference type="InterPro" id="IPR024083">
    <property type="entry name" value="Fumarase/histidase_N"/>
</dbReference>
<evidence type="ECO:0000256" key="2">
    <source>
        <dbReference type="ARBA" id="ARBA00012994"/>
    </source>
</evidence>
<comment type="subcellular location">
    <subcellularLocation>
        <location evidence="9">Cytoplasm</location>
    </subcellularLocation>
</comment>
<dbReference type="AlphaFoldDB" id="A0A543HGT7"/>
<dbReference type="GO" id="GO:0004397">
    <property type="term" value="F:histidine ammonia-lyase activity"/>
    <property type="evidence" value="ECO:0007669"/>
    <property type="project" value="UniProtKB-UniRule"/>
</dbReference>
<dbReference type="EMBL" id="VFPM01000004">
    <property type="protein sequence ID" value="TQM57497.1"/>
    <property type="molecule type" value="Genomic_DNA"/>
</dbReference>
<keyword evidence="3 8" id="KW-0369">Histidine metabolism</keyword>
<dbReference type="CDD" id="cd00332">
    <property type="entry name" value="PAL-HAL"/>
    <property type="match status" value="1"/>
</dbReference>
<dbReference type="PROSITE" id="PS00488">
    <property type="entry name" value="PAL_HISTIDASE"/>
    <property type="match status" value="1"/>
</dbReference>
<dbReference type="GO" id="GO:0019556">
    <property type="term" value="P:L-histidine catabolic process to glutamate and formamide"/>
    <property type="evidence" value="ECO:0007669"/>
    <property type="project" value="UniProtKB-UniPathway"/>
</dbReference>
<keyword evidence="11" id="KW-1185">Reference proteome</keyword>
<dbReference type="InterPro" id="IPR022313">
    <property type="entry name" value="Phe/His_NH3-lyase_AS"/>
</dbReference>
<dbReference type="OrthoDB" id="9806955at2"/>
<dbReference type="InterPro" id="IPR005921">
    <property type="entry name" value="HutH"/>
</dbReference>
<dbReference type="GO" id="GO:0019557">
    <property type="term" value="P:L-histidine catabolic process to glutamate and formate"/>
    <property type="evidence" value="ECO:0007669"/>
    <property type="project" value="UniProtKB-UniPathway"/>
</dbReference>
<name>A0A543HGT7_9MICO</name>
<dbReference type="FunFam" id="1.10.275.10:FF:000005">
    <property type="entry name" value="Histidine ammonia-lyase"/>
    <property type="match status" value="1"/>
</dbReference>
<evidence type="ECO:0000256" key="4">
    <source>
        <dbReference type="ARBA" id="ARBA00023239"/>
    </source>
</evidence>
<dbReference type="NCBIfam" id="TIGR01225">
    <property type="entry name" value="hutH"/>
    <property type="match status" value="1"/>
</dbReference>
<dbReference type="InterPro" id="IPR001106">
    <property type="entry name" value="Aromatic_Lyase"/>
</dbReference>
<evidence type="ECO:0000256" key="9">
    <source>
        <dbReference type="RuleBase" id="RU004480"/>
    </source>
</evidence>
<comment type="caution">
    <text evidence="10">The sequence shown here is derived from an EMBL/GenBank/DDBJ whole genome shotgun (WGS) entry which is preliminary data.</text>
</comment>
<organism evidence="10 11">
    <name type="scientific">Humibacillus xanthopallidus</name>
    <dbReference type="NCBI Taxonomy" id="412689"/>
    <lineage>
        <taxon>Bacteria</taxon>
        <taxon>Bacillati</taxon>
        <taxon>Actinomycetota</taxon>
        <taxon>Actinomycetes</taxon>
        <taxon>Micrococcales</taxon>
        <taxon>Intrasporangiaceae</taxon>
        <taxon>Humibacillus</taxon>
    </lineage>
</organism>
<evidence type="ECO:0000256" key="6">
    <source>
        <dbReference type="NCBIfam" id="TIGR01225"/>
    </source>
</evidence>
<comment type="catalytic activity">
    <reaction evidence="5 8">
        <text>L-histidine = trans-urocanate + NH4(+)</text>
        <dbReference type="Rhea" id="RHEA:21232"/>
        <dbReference type="ChEBI" id="CHEBI:17771"/>
        <dbReference type="ChEBI" id="CHEBI:28938"/>
        <dbReference type="ChEBI" id="CHEBI:57595"/>
        <dbReference type="EC" id="4.3.1.3"/>
    </reaction>
</comment>
<dbReference type="InterPro" id="IPR008948">
    <property type="entry name" value="L-Aspartase-like"/>
</dbReference>
<comment type="similarity">
    <text evidence="7">Belongs to the PAL/histidase family.</text>
</comment>
<evidence type="ECO:0000256" key="3">
    <source>
        <dbReference type="ARBA" id="ARBA00022808"/>
    </source>
</evidence>
<keyword evidence="4 7" id="KW-0456">Lyase</keyword>
<dbReference type="NCBIfam" id="NF006871">
    <property type="entry name" value="PRK09367.1"/>
    <property type="match status" value="1"/>
</dbReference>
<evidence type="ECO:0000256" key="8">
    <source>
        <dbReference type="RuleBase" id="RU004479"/>
    </source>
</evidence>
<evidence type="ECO:0000256" key="7">
    <source>
        <dbReference type="RuleBase" id="RU003954"/>
    </source>
</evidence>
<sequence>MNAPHPATQPRATVTVGVGPLALEEIIAVARHDAAVEISAEAEAEIARSREVIEALAHDTVPHYGVSTGFGALATRHIPTPLRAQLQRSLVRSHAAGTGPEVEREVVRALMLLRLSTLATGRTGVRLETARVYAALLSAGITPVVHEYGSLGCSGDLAPLSHCALAVMGEGPVRLADGTLTDAATAMRDNGIEPVQLAEKEGLALINGTDGMLGMLVLAIDDLRHLLRVADISAAMSVEGLMGSDDVFAADLQALRPQPGQALSAANIRSVLAGSPIRASHDNDEDTRVQDAYSLRCAPQVHGGARDTVDHASRVAAAELASAVDNPVVTLDGRVESNGNFHGAPVAYVLDFLAIVAGDVASMSERRTDRFLDKARNHGLPPFLADDPGVDSGLMIAQYTQAAMVSELKRLAVPASVDSIPSSAMQEDHVSMGWSGARKLRRSVDALSRVLAIELLTAARGIQLRAPLEPAPATAAVITALGSRANVAPGPDRFLAPDIEGAWRAVQDRAVVAAAESVTGPLN</sequence>
<dbReference type="PANTHER" id="PTHR10362">
    <property type="entry name" value="HISTIDINE AMMONIA-LYASE"/>
    <property type="match status" value="1"/>
</dbReference>
<dbReference type="SUPFAM" id="SSF48557">
    <property type="entry name" value="L-aspartase-like"/>
    <property type="match status" value="1"/>
</dbReference>
<evidence type="ECO:0000313" key="11">
    <source>
        <dbReference type="Proteomes" id="UP000316747"/>
    </source>
</evidence>
<dbReference type="RefSeq" id="WP_141846984.1">
    <property type="nucleotide sequence ID" value="NZ_VFPM01000004.1"/>
</dbReference>
<comment type="pathway">
    <text evidence="1 8">Amino-acid degradation; L-histidine degradation into L-glutamate; N-formimidoyl-L-glutamate from L-histidine: step 1/3.</text>
</comment>
<dbReference type="GO" id="GO:0005737">
    <property type="term" value="C:cytoplasm"/>
    <property type="evidence" value="ECO:0007669"/>
    <property type="project" value="UniProtKB-SubCell"/>
</dbReference>
<dbReference type="Gene3D" id="1.20.200.10">
    <property type="entry name" value="Fumarase/aspartase (Central domain)"/>
    <property type="match status" value="1"/>
</dbReference>
<dbReference type="Gene3D" id="1.10.275.10">
    <property type="entry name" value="Fumarase/aspartase (N-terminal domain)"/>
    <property type="match status" value="1"/>
</dbReference>
<dbReference type="UniPathway" id="UPA00379">
    <property type="reaction ID" value="UER00549"/>
</dbReference>
<reference evidence="10 11" key="1">
    <citation type="submission" date="2019-06" db="EMBL/GenBank/DDBJ databases">
        <title>Genome sequencing of plant associated microbes to promote plant fitness in Sorghum bicolor and Oryza sativa.</title>
        <authorList>
            <person name="Coleman-Derr D."/>
        </authorList>
    </citation>
    <scope>NUCLEOTIDE SEQUENCE [LARGE SCALE GENOMIC DNA]</scope>
    <source>
        <strain evidence="10 11">KV-663</strain>
    </source>
</reference>
<proteinExistence type="inferred from homology"/>
<gene>
    <name evidence="10" type="ORF">FBY41_4325</name>
</gene>